<reference evidence="1 2" key="1">
    <citation type="submission" date="2011-05" db="EMBL/GenBank/DDBJ databases">
        <title>Complete sequence of Isoptericola variabilis 225.</title>
        <authorList>
            <consortium name="US DOE Joint Genome Institute"/>
            <person name="Lucas S."/>
            <person name="Han J."/>
            <person name="Lapidus A."/>
            <person name="Cheng J.-F."/>
            <person name="Goodwin L."/>
            <person name="Pitluck S."/>
            <person name="Peters L."/>
            <person name="Mikhailova N."/>
            <person name="Zeytun A."/>
            <person name="Han C."/>
            <person name="Tapia R."/>
            <person name="Land M."/>
            <person name="Hauser L."/>
            <person name="Kyrpides N."/>
            <person name="Ivanova N."/>
            <person name="Pagani I."/>
            <person name="Siebers A."/>
            <person name="Allgaier M."/>
            <person name="Thelen M."/>
            <person name="Hugenholtz P."/>
            <person name="Gladden J."/>
            <person name="Woyke T."/>
        </authorList>
    </citation>
    <scope>NUCLEOTIDE SEQUENCE [LARGE SCALE GENOMIC DNA]</scope>
    <source>
        <strain evidence="2">225</strain>
    </source>
</reference>
<dbReference type="Proteomes" id="UP000009236">
    <property type="component" value="Chromosome"/>
</dbReference>
<proteinExistence type="predicted"/>
<dbReference type="KEGG" id="iva:Isova_2156"/>
<dbReference type="HOGENOM" id="CLU_3382308_0_0_11"/>
<accession>F6FQI3</accession>
<keyword evidence="2" id="KW-1185">Reference proteome</keyword>
<name>F6FQI3_ISOV2</name>
<evidence type="ECO:0000313" key="2">
    <source>
        <dbReference type="Proteomes" id="UP000009236"/>
    </source>
</evidence>
<protein>
    <submittedName>
        <fullName evidence="1">Uncharacterized protein</fullName>
    </submittedName>
</protein>
<sequence>MTSTRELAAAPQGPVVVPDPERIAYYRLLWDLG</sequence>
<gene>
    <name evidence="1" type="ordered locus">Isova_2156</name>
</gene>
<organism evidence="2">
    <name type="scientific">Isoptericola variabilis (strain 225)</name>
    <dbReference type="NCBI Taxonomy" id="743718"/>
    <lineage>
        <taxon>Bacteria</taxon>
        <taxon>Bacillati</taxon>
        <taxon>Actinomycetota</taxon>
        <taxon>Actinomycetes</taxon>
        <taxon>Micrococcales</taxon>
        <taxon>Promicromonosporaceae</taxon>
        <taxon>Isoptericola</taxon>
    </lineage>
</organism>
<dbReference type="EMBL" id="CP002810">
    <property type="protein sequence ID" value="AEG44879.1"/>
    <property type="molecule type" value="Genomic_DNA"/>
</dbReference>
<dbReference type="AlphaFoldDB" id="F6FQI3"/>
<evidence type="ECO:0000313" key="1">
    <source>
        <dbReference type="EMBL" id="AEG44879.1"/>
    </source>
</evidence>